<evidence type="ECO:0000313" key="2">
    <source>
        <dbReference type="EMBL" id="OGG48488.1"/>
    </source>
</evidence>
<keyword evidence="1" id="KW-1133">Transmembrane helix</keyword>
<keyword evidence="1" id="KW-0812">Transmembrane</keyword>
<keyword evidence="1" id="KW-0472">Membrane</keyword>
<organism evidence="2 3">
    <name type="scientific">Candidatus Kaiserbacteria bacterium RIFCSPHIGHO2_01_FULL_53_31</name>
    <dbReference type="NCBI Taxonomy" id="1798481"/>
    <lineage>
        <taxon>Bacteria</taxon>
        <taxon>Candidatus Kaiseribacteriota</taxon>
    </lineage>
</organism>
<proteinExistence type="predicted"/>
<evidence type="ECO:0000313" key="3">
    <source>
        <dbReference type="Proteomes" id="UP000178815"/>
    </source>
</evidence>
<protein>
    <submittedName>
        <fullName evidence="2">Uncharacterized protein</fullName>
    </submittedName>
</protein>
<reference evidence="2 3" key="1">
    <citation type="journal article" date="2016" name="Nat. Commun.">
        <title>Thousands of microbial genomes shed light on interconnected biogeochemical processes in an aquifer system.</title>
        <authorList>
            <person name="Anantharaman K."/>
            <person name="Brown C.T."/>
            <person name="Hug L.A."/>
            <person name="Sharon I."/>
            <person name="Castelle C.J."/>
            <person name="Probst A.J."/>
            <person name="Thomas B.C."/>
            <person name="Singh A."/>
            <person name="Wilkins M.J."/>
            <person name="Karaoz U."/>
            <person name="Brodie E.L."/>
            <person name="Williams K.H."/>
            <person name="Hubbard S.S."/>
            <person name="Banfield J.F."/>
        </authorList>
    </citation>
    <scope>NUCLEOTIDE SEQUENCE [LARGE SCALE GENOMIC DNA]</scope>
</reference>
<sequence length="78" mass="8610">MNPDHSQSIVELLEELNRQVAKQNSLGRMFWIGIIYGIGFFVGSAIIATIALGVFGPWFAEISWIRGAFETGASLLPR</sequence>
<accession>A0A1F6CH69</accession>
<feature type="transmembrane region" description="Helical" evidence="1">
    <location>
        <begin position="30"/>
        <end position="56"/>
    </location>
</feature>
<name>A0A1F6CH69_9BACT</name>
<dbReference type="EMBL" id="MFKU01000011">
    <property type="protein sequence ID" value="OGG48488.1"/>
    <property type="molecule type" value="Genomic_DNA"/>
</dbReference>
<comment type="caution">
    <text evidence="2">The sequence shown here is derived from an EMBL/GenBank/DDBJ whole genome shotgun (WGS) entry which is preliminary data.</text>
</comment>
<dbReference type="Proteomes" id="UP000178815">
    <property type="component" value="Unassembled WGS sequence"/>
</dbReference>
<dbReference type="AlphaFoldDB" id="A0A1F6CH69"/>
<evidence type="ECO:0000256" key="1">
    <source>
        <dbReference type="SAM" id="Phobius"/>
    </source>
</evidence>
<gene>
    <name evidence="2" type="ORF">A2678_03245</name>
</gene>
<dbReference type="STRING" id="1798481.A2678_03245"/>